<organism evidence="2 3">
    <name type="scientific">Kipferlia bialata</name>
    <dbReference type="NCBI Taxonomy" id="797122"/>
    <lineage>
        <taxon>Eukaryota</taxon>
        <taxon>Metamonada</taxon>
        <taxon>Carpediemonas-like organisms</taxon>
        <taxon>Kipferlia</taxon>
    </lineage>
</organism>
<feature type="compositionally biased region" description="Acidic residues" evidence="1">
    <location>
        <begin position="186"/>
        <end position="199"/>
    </location>
</feature>
<feature type="compositionally biased region" description="Basic residues" evidence="1">
    <location>
        <begin position="283"/>
        <end position="297"/>
    </location>
</feature>
<feature type="non-terminal residue" evidence="2">
    <location>
        <position position="1"/>
    </location>
</feature>
<evidence type="ECO:0000313" key="2">
    <source>
        <dbReference type="EMBL" id="GIQ85772.1"/>
    </source>
</evidence>
<feature type="compositionally biased region" description="Basic residues" evidence="1">
    <location>
        <begin position="204"/>
        <end position="220"/>
    </location>
</feature>
<dbReference type="AlphaFoldDB" id="A0A9K3CZB6"/>
<proteinExistence type="predicted"/>
<name>A0A9K3CZB6_9EUKA</name>
<dbReference type="EMBL" id="BDIP01002128">
    <property type="protein sequence ID" value="GIQ85772.1"/>
    <property type="molecule type" value="Genomic_DNA"/>
</dbReference>
<sequence length="315" mass="35455">QLDADASACRDALLQRLPDFTASPYPDVQERAFIGQQLVNLFYSTNNPTVLEALFGPEFEPVSGKAQKRVALPTVAEAVLPTETVGFTLDSCILDPEVAKWMPFSVTDDADMEFLQPYIDNGDLTGTADVRGRDEESSDMSDSEGLGRNVTMSTSSKPSRRGEDPYMLGKQAIPSTTMLEHADKEEEREEEVAEEEGDTFNELRRRRKGRHGGHRVHRVTTHTTAIRSIEDEDEEEEDEVEGVRERLANIDITEEPAAAVPEKKHKKHRKRHSEKPSEGKKEERRHRHKKSSHKKKEKPAPAPEAKPAEGLIDFF</sequence>
<accession>A0A9K3CZB6</accession>
<feature type="region of interest" description="Disordered" evidence="1">
    <location>
        <begin position="119"/>
        <end position="315"/>
    </location>
</feature>
<feature type="compositionally biased region" description="Acidic residues" evidence="1">
    <location>
        <begin position="230"/>
        <end position="240"/>
    </location>
</feature>
<keyword evidence="3" id="KW-1185">Reference proteome</keyword>
<evidence type="ECO:0000256" key="1">
    <source>
        <dbReference type="SAM" id="MobiDB-lite"/>
    </source>
</evidence>
<gene>
    <name evidence="2" type="ORF">KIPB_007500</name>
</gene>
<feature type="compositionally biased region" description="Low complexity" evidence="1">
    <location>
        <begin position="303"/>
        <end position="315"/>
    </location>
</feature>
<protein>
    <submittedName>
        <fullName evidence="2">Uncharacterized protein</fullName>
    </submittedName>
</protein>
<evidence type="ECO:0000313" key="3">
    <source>
        <dbReference type="Proteomes" id="UP000265618"/>
    </source>
</evidence>
<feature type="compositionally biased region" description="Basic residues" evidence="1">
    <location>
        <begin position="263"/>
        <end position="273"/>
    </location>
</feature>
<dbReference type="Proteomes" id="UP000265618">
    <property type="component" value="Unassembled WGS sequence"/>
</dbReference>
<reference evidence="2 3" key="1">
    <citation type="journal article" date="2018" name="PLoS ONE">
        <title>The draft genome of Kipferlia bialata reveals reductive genome evolution in fornicate parasites.</title>
        <authorList>
            <person name="Tanifuji G."/>
            <person name="Takabayashi S."/>
            <person name="Kume K."/>
            <person name="Takagi M."/>
            <person name="Nakayama T."/>
            <person name="Kamikawa R."/>
            <person name="Inagaki Y."/>
            <person name="Hashimoto T."/>
        </authorList>
    </citation>
    <scope>NUCLEOTIDE SEQUENCE [LARGE SCALE GENOMIC DNA]</scope>
    <source>
        <strain evidence="2">NY0173</strain>
    </source>
</reference>
<comment type="caution">
    <text evidence="2">The sequence shown here is derived from an EMBL/GenBank/DDBJ whole genome shotgun (WGS) entry which is preliminary data.</text>
</comment>